<reference evidence="1 2" key="1">
    <citation type="submission" date="2019-07" db="EMBL/GenBank/DDBJ databases">
        <title>Sulfurimonas paralvinellae sp. nov., a novel mesophilic, hydrogen- and sulfur-oxidizing chemolithoautotroph within the Epsilonproteo- bacteria isolated from a deep-sea hydrothermal vent polychaete nest, reclassification of Thiomicrospira denitrificans as Sulfurimonas denitrificans comb. nov. and emended description of the genus Sulfurimonas.</title>
        <authorList>
            <person name="Wang S."/>
            <person name="Jiang L."/>
            <person name="Shao Z."/>
        </authorList>
    </citation>
    <scope>NUCLEOTIDE SEQUENCE [LARGE SCALE GENOMIC DNA]</scope>
    <source>
        <strain evidence="1 2">GO25</strain>
    </source>
</reference>
<organism evidence="1 2">
    <name type="scientific">Sulfurimonas paralvinellae</name>
    <dbReference type="NCBI Taxonomy" id="317658"/>
    <lineage>
        <taxon>Bacteria</taxon>
        <taxon>Pseudomonadati</taxon>
        <taxon>Campylobacterota</taxon>
        <taxon>Epsilonproteobacteria</taxon>
        <taxon>Campylobacterales</taxon>
        <taxon>Sulfurimonadaceae</taxon>
        <taxon>Sulfurimonas</taxon>
    </lineage>
</organism>
<protein>
    <recommendedName>
        <fullName evidence="3">Integrase</fullName>
    </recommendedName>
</protein>
<dbReference type="RefSeq" id="WP_193111940.1">
    <property type="nucleotide sequence ID" value="NZ_CP041406.1"/>
</dbReference>
<evidence type="ECO:0008006" key="3">
    <source>
        <dbReference type="Google" id="ProtNLM"/>
    </source>
</evidence>
<sequence>MANLKGSTFEKQVRDANFRLAGFKEKRNGTNSNRTHSDATRIKRDSYFKDFKEFAEEQELDGKLNELMTEENMSMFLEQRLQSISSFSAQEDYIRGWSGLVQGLQQSNVSIDLDRGIFNEIVAIYKEDAIERGDTFGEPKPITTSFHPTDVINELNSPLSVIAQVQYETGFRVSEAYTVINDLEKHLDNLKLHSVKGKGGQMYNAKIISLELKLMLLKLKAQNVKIPHQSTYYRHLQKYDMASHDIRAFYTKELYEEKREEGLSHIEACQFVSKEINHHRIQITEYYLAKFS</sequence>
<proteinExistence type="predicted"/>
<evidence type="ECO:0000313" key="2">
    <source>
        <dbReference type="Proteomes" id="UP000593580"/>
    </source>
</evidence>
<dbReference type="EMBL" id="CP041406">
    <property type="protein sequence ID" value="QOP45691.1"/>
    <property type="molecule type" value="Genomic_DNA"/>
</dbReference>
<dbReference type="Proteomes" id="UP000593580">
    <property type="component" value="Chromosome"/>
</dbReference>
<accession>A0A7M1B7N0</accession>
<gene>
    <name evidence="1" type="ORF">FM071_05090</name>
</gene>
<evidence type="ECO:0000313" key="1">
    <source>
        <dbReference type="EMBL" id="QOP45691.1"/>
    </source>
</evidence>
<keyword evidence="2" id="KW-1185">Reference proteome</keyword>
<dbReference type="AlphaFoldDB" id="A0A7M1B7N0"/>
<name>A0A7M1B7N0_9BACT</name>
<dbReference type="KEGG" id="spal:FM071_05090"/>